<dbReference type="Proteomes" id="UP000320660">
    <property type="component" value="Segment"/>
</dbReference>
<dbReference type="Pfam" id="PF00271">
    <property type="entry name" value="Helicase_C"/>
    <property type="match status" value="1"/>
</dbReference>
<evidence type="ECO:0000313" key="4">
    <source>
        <dbReference type="Proteomes" id="UP000320660"/>
    </source>
</evidence>
<dbReference type="InterPro" id="IPR027417">
    <property type="entry name" value="P-loop_NTPase"/>
</dbReference>
<keyword evidence="4" id="KW-1185">Reference proteome</keyword>
<dbReference type="SUPFAM" id="SSF51294">
    <property type="entry name" value="Hedgehog/intein (Hint) domain"/>
    <property type="match status" value="1"/>
</dbReference>
<evidence type="ECO:0000313" key="3">
    <source>
        <dbReference type="EMBL" id="QAU04251.1"/>
    </source>
</evidence>
<dbReference type="EMBL" id="MK368614">
    <property type="protein sequence ID" value="QAU04251.1"/>
    <property type="molecule type" value="Genomic_DNA"/>
</dbReference>
<proteinExistence type="predicted"/>
<dbReference type="KEGG" id="vg:55613464"/>
<accession>A0A513PWC2</accession>
<evidence type="ECO:0000259" key="2">
    <source>
        <dbReference type="PROSITE" id="PS51194"/>
    </source>
</evidence>
<dbReference type="RefSeq" id="YP_009843198.1">
    <property type="nucleotide sequence ID" value="NC_048747.1"/>
</dbReference>
<dbReference type="GeneID" id="55613464"/>
<dbReference type="InterPro" id="IPR036844">
    <property type="entry name" value="Hint_dom_sf"/>
</dbReference>
<organism evidence="3 4">
    <name type="scientific">Vibrio phage 2 TSL-2019</name>
    <dbReference type="NCBI Taxonomy" id="2508172"/>
    <lineage>
        <taxon>Viruses</taxon>
        <taxon>Duplodnaviria</taxon>
        <taxon>Heunggongvirae</taxon>
        <taxon>Uroviricota</taxon>
        <taxon>Caudoviricetes</taxon>
        <taxon>Chimalliviridae</taxon>
        <taxon>Gorgonvirinae</taxon>
        <taxon>Aphroditevirus</taxon>
        <taxon>Aphroditevirus av2TSL2019</taxon>
    </lineage>
</organism>
<keyword evidence="1" id="KW-0378">Hydrolase</keyword>
<dbReference type="GO" id="GO:0016787">
    <property type="term" value="F:hydrolase activity"/>
    <property type="evidence" value="ECO:0007669"/>
    <property type="project" value="UniProtKB-KW"/>
</dbReference>
<dbReference type="InterPro" id="IPR001650">
    <property type="entry name" value="Helicase_C-like"/>
</dbReference>
<protein>
    <recommendedName>
        <fullName evidence="2">Helicase C-terminal domain-containing protein</fullName>
    </recommendedName>
</protein>
<dbReference type="PROSITE" id="PS51194">
    <property type="entry name" value="HELICASE_CTER"/>
    <property type="match status" value="1"/>
</dbReference>
<name>A0A513PWC2_9CAUD</name>
<sequence>MFSGLFGPSIEVDDNRAIISGLSWRPFEQDIIRLYGTTTVTKYMMNRINSRKFEVKSFFLLELNHLITKLLQLKSTRVNRRDLKKVQELIQTETWIQDTMVPKPSTFDYNKLKRTVKLKPLDPQLRFLETYTSRKESYHLKGLLLDGKAGSGKAQPLSAKIKVPGGWSTMGEMYRGKVVETPDGGYTTVLGVYPQGLTEVVEVELEDGRKTQCNPEHLWKVYVDGEWVVKETQDIMEDYTEKNYYIPLVDSIIPEELIPSWFNQGMSLRVGAKNGYERDLIHKTTNDERYSWLRGVLEPGQAHGRFDDEYLANLVVEVARSLGHHAKLCPEDNGWLVETHLGFDRIRIKHITRKEDQLTQCIMVEGPDHLYITDDYIVTHNTALSLMWAESLPKGKTVGFVPLNVIDEVWANHMTNNIKHEVWVKPPKFWHSKMGRPPQKDDEYYFIHYEFMLDPLCDKYMRMINQFNAGNPAFKMIVDECHNFNDPNSKRTKKLIEYNEVYKFTDALPMSGTPIKGIGKESYAVFCLIDGFFKGNVRKAFQDGYGRSRDKLNELLAHRIGAEKYTIAVLDGMDDAPPAERVKVKVPNAEHFTLDSIRNQMQTYIQDRYKYYSNNMDKYVNYFNQVISDYRHYCAKRNDLQALSELDEYLTIVNKFRKEGYNNFTDADLSKRAKAIELDIEAWMAPTDRKHFRNAKSIVKYVGLKIQGEALGNVLGKARIEAVKALVEYADLPKYIDHVEKKTLIFTDHVDVVYECDERLSRQGYDTIFVYGENTNDRDRLVKEFEQKDTKNPLITTFKSLSTGYPLLMANQVLCMNAPWREYIMTQTIARVHRQGQTAPTFAYIFELDTNGRENVTGRNLDIMEWSKQQVAQIMSVQHGDDVTLVGVAGMEDLFDSDRTLWNEPLSMPKVITSANPMDLF</sequence>
<dbReference type="Gene3D" id="3.40.50.300">
    <property type="entry name" value="P-loop containing nucleotide triphosphate hydrolases"/>
    <property type="match status" value="2"/>
</dbReference>
<dbReference type="PANTHER" id="PTHR45766:SF6">
    <property type="entry name" value="SWI_SNF-RELATED MATRIX-ASSOCIATED ACTIN-DEPENDENT REGULATOR OF CHROMATIN SUBFAMILY A-LIKE PROTEIN 1"/>
    <property type="match status" value="1"/>
</dbReference>
<reference evidence="3 4" key="1">
    <citation type="submission" date="2019-01" db="EMBL/GenBank/DDBJ databases">
        <authorList>
            <person name="Le T.S."/>
            <person name="Kurtboke I."/>
        </authorList>
    </citation>
    <scope>NUCLEOTIDE SEQUENCE [LARGE SCALE GENOMIC DNA]</scope>
</reference>
<dbReference type="PANTHER" id="PTHR45766">
    <property type="entry name" value="DNA ANNEALING HELICASE AND ENDONUCLEASE ZRANB3 FAMILY MEMBER"/>
    <property type="match status" value="1"/>
</dbReference>
<evidence type="ECO:0000256" key="1">
    <source>
        <dbReference type="ARBA" id="ARBA00022801"/>
    </source>
</evidence>
<feature type="domain" description="Helicase C-terminal" evidence="2">
    <location>
        <begin position="731"/>
        <end position="883"/>
    </location>
</feature>
<dbReference type="GO" id="GO:0006281">
    <property type="term" value="P:DNA repair"/>
    <property type="evidence" value="ECO:0007669"/>
    <property type="project" value="TreeGrafter"/>
</dbReference>
<dbReference type="SUPFAM" id="SSF52540">
    <property type="entry name" value="P-loop containing nucleoside triphosphate hydrolases"/>
    <property type="match status" value="1"/>
</dbReference>
<dbReference type="GO" id="GO:0031297">
    <property type="term" value="P:replication fork processing"/>
    <property type="evidence" value="ECO:0007669"/>
    <property type="project" value="TreeGrafter"/>
</dbReference>